<accession>A0ABS4T7M3</accession>
<evidence type="ECO:0000259" key="4">
    <source>
        <dbReference type="PROSITE" id="PS51077"/>
    </source>
</evidence>
<dbReference type="PROSITE" id="PS51077">
    <property type="entry name" value="HTH_ICLR"/>
    <property type="match status" value="1"/>
</dbReference>
<keyword evidence="1" id="KW-0805">Transcription regulation</keyword>
<dbReference type="InterPro" id="IPR036388">
    <property type="entry name" value="WH-like_DNA-bd_sf"/>
</dbReference>
<reference evidence="6 7" key="1">
    <citation type="submission" date="2021-03" db="EMBL/GenBank/DDBJ databases">
        <title>Sequencing the genomes of 1000 actinobacteria strains.</title>
        <authorList>
            <person name="Klenk H.-P."/>
        </authorList>
    </citation>
    <scope>NUCLEOTIDE SEQUENCE [LARGE SCALE GENOMIC DNA]</scope>
    <source>
        <strain evidence="6 7">DSM 46670</strain>
    </source>
</reference>
<keyword evidence="2 6" id="KW-0238">DNA-binding</keyword>
<keyword evidence="3" id="KW-0804">Transcription</keyword>
<keyword evidence="7" id="KW-1185">Reference proteome</keyword>
<dbReference type="InterPro" id="IPR050707">
    <property type="entry name" value="HTH_MetabolicPath_Reg"/>
</dbReference>
<feature type="domain" description="IclR-ED" evidence="5">
    <location>
        <begin position="76"/>
        <end position="236"/>
    </location>
</feature>
<dbReference type="Proteomes" id="UP001519332">
    <property type="component" value="Unassembled WGS sequence"/>
</dbReference>
<sequence length="242" mass="26186">MLVKVAFMTTLDNAPSVLWKAFDVLDAFSHGRRVLTLSEISRRSGLPKSTVHRILLMLLKVQAVEQVDGGYTVGLRMFTVGSMSAEVRLRELSLPHLERLRRVTRQTVHLAVIRDGDAIYLEKLPSLVSPHTPALVGGRLPAHRTGVGKALLAFNEDQHRVGPSLALRLESVRRDGFASDREESARGLACVAVPILVGERAPAAISVAFAANDGDGQIFLNALRETACALSRVVASVPSLVS</sequence>
<evidence type="ECO:0000256" key="3">
    <source>
        <dbReference type="ARBA" id="ARBA00023163"/>
    </source>
</evidence>
<dbReference type="PANTHER" id="PTHR30136">
    <property type="entry name" value="HELIX-TURN-HELIX TRANSCRIPTIONAL REGULATOR, ICLR FAMILY"/>
    <property type="match status" value="1"/>
</dbReference>
<dbReference type="Pfam" id="PF01614">
    <property type="entry name" value="IclR_C"/>
    <property type="match status" value="2"/>
</dbReference>
<dbReference type="InterPro" id="IPR036390">
    <property type="entry name" value="WH_DNA-bd_sf"/>
</dbReference>
<organism evidence="6 7">
    <name type="scientific">Kibdelosporangium banguiense</name>
    <dbReference type="NCBI Taxonomy" id="1365924"/>
    <lineage>
        <taxon>Bacteria</taxon>
        <taxon>Bacillati</taxon>
        <taxon>Actinomycetota</taxon>
        <taxon>Actinomycetes</taxon>
        <taxon>Pseudonocardiales</taxon>
        <taxon>Pseudonocardiaceae</taxon>
        <taxon>Kibdelosporangium</taxon>
    </lineage>
</organism>
<evidence type="ECO:0000256" key="2">
    <source>
        <dbReference type="ARBA" id="ARBA00023125"/>
    </source>
</evidence>
<comment type="caution">
    <text evidence="6">The sequence shown here is derived from an EMBL/GenBank/DDBJ whole genome shotgun (WGS) entry which is preliminary data.</text>
</comment>
<protein>
    <submittedName>
        <fullName evidence="6">DNA-binding IclR family transcriptional regulator</fullName>
    </submittedName>
</protein>
<feature type="domain" description="HTH iclR-type" evidence="4">
    <location>
        <begin position="15"/>
        <end position="75"/>
    </location>
</feature>
<dbReference type="SMART" id="SM00346">
    <property type="entry name" value="HTH_ICLR"/>
    <property type="match status" value="1"/>
</dbReference>
<dbReference type="RefSeq" id="WP_209634540.1">
    <property type="nucleotide sequence ID" value="NZ_JAGINW010000001.1"/>
</dbReference>
<evidence type="ECO:0000256" key="1">
    <source>
        <dbReference type="ARBA" id="ARBA00023015"/>
    </source>
</evidence>
<dbReference type="PROSITE" id="PS51078">
    <property type="entry name" value="ICLR_ED"/>
    <property type="match status" value="1"/>
</dbReference>
<dbReference type="Gene3D" id="1.10.10.10">
    <property type="entry name" value="Winged helix-like DNA-binding domain superfamily/Winged helix DNA-binding domain"/>
    <property type="match status" value="1"/>
</dbReference>
<dbReference type="PANTHER" id="PTHR30136:SF24">
    <property type="entry name" value="HTH-TYPE TRANSCRIPTIONAL REPRESSOR ALLR"/>
    <property type="match status" value="1"/>
</dbReference>
<dbReference type="InterPro" id="IPR029016">
    <property type="entry name" value="GAF-like_dom_sf"/>
</dbReference>
<dbReference type="Pfam" id="PF09339">
    <property type="entry name" value="HTH_IclR"/>
    <property type="match status" value="1"/>
</dbReference>
<dbReference type="SUPFAM" id="SSF46785">
    <property type="entry name" value="Winged helix' DNA-binding domain"/>
    <property type="match status" value="1"/>
</dbReference>
<gene>
    <name evidence="6" type="ORF">JOF56_000803</name>
</gene>
<evidence type="ECO:0000313" key="6">
    <source>
        <dbReference type="EMBL" id="MBP2320418.1"/>
    </source>
</evidence>
<dbReference type="Gene3D" id="3.30.450.40">
    <property type="match status" value="2"/>
</dbReference>
<dbReference type="GO" id="GO:0003677">
    <property type="term" value="F:DNA binding"/>
    <property type="evidence" value="ECO:0007669"/>
    <property type="project" value="UniProtKB-KW"/>
</dbReference>
<dbReference type="InterPro" id="IPR014757">
    <property type="entry name" value="Tscrpt_reg_IclR_C"/>
</dbReference>
<dbReference type="InterPro" id="IPR005471">
    <property type="entry name" value="Tscrpt_reg_IclR_N"/>
</dbReference>
<dbReference type="EMBL" id="JAGINW010000001">
    <property type="protein sequence ID" value="MBP2320418.1"/>
    <property type="molecule type" value="Genomic_DNA"/>
</dbReference>
<evidence type="ECO:0000259" key="5">
    <source>
        <dbReference type="PROSITE" id="PS51078"/>
    </source>
</evidence>
<dbReference type="SUPFAM" id="SSF55781">
    <property type="entry name" value="GAF domain-like"/>
    <property type="match status" value="1"/>
</dbReference>
<evidence type="ECO:0000313" key="7">
    <source>
        <dbReference type="Proteomes" id="UP001519332"/>
    </source>
</evidence>
<proteinExistence type="predicted"/>
<name>A0ABS4T7M3_9PSEU</name>